<dbReference type="PANTHER" id="PTHR31151:SF0">
    <property type="entry name" value="PROLINE-TRNA LIGASE (DUF1680)"/>
    <property type="match status" value="1"/>
</dbReference>
<dbReference type="RefSeq" id="WP_114437648.1">
    <property type="nucleotide sequence ID" value="NZ_QPIZ01000022.1"/>
</dbReference>
<dbReference type="Pfam" id="PF16375">
    <property type="entry name" value="DUF4986"/>
    <property type="match status" value="1"/>
</dbReference>
<proteinExistence type="predicted"/>
<dbReference type="GO" id="GO:0005975">
    <property type="term" value="P:carbohydrate metabolic process"/>
    <property type="evidence" value="ECO:0007669"/>
    <property type="project" value="InterPro"/>
</dbReference>
<gene>
    <name evidence="5" type="ORF">DFO77_12260</name>
</gene>
<dbReference type="Pfam" id="PF20736">
    <property type="entry name" value="Glyco_hydro127M"/>
    <property type="match status" value="1"/>
</dbReference>
<dbReference type="InterPro" id="IPR046544">
    <property type="entry name" value="GH146_SB_dom"/>
</dbReference>
<organism evidence="5 6">
    <name type="scientific">Marinilabilia salmonicolor</name>
    <dbReference type="NCBI Taxonomy" id="989"/>
    <lineage>
        <taxon>Bacteria</taxon>
        <taxon>Pseudomonadati</taxon>
        <taxon>Bacteroidota</taxon>
        <taxon>Bacteroidia</taxon>
        <taxon>Marinilabiliales</taxon>
        <taxon>Marinilabiliaceae</taxon>
        <taxon>Marinilabilia</taxon>
    </lineage>
</organism>
<dbReference type="PANTHER" id="PTHR31151">
    <property type="entry name" value="PROLINE-TRNA LIGASE (DUF1680)"/>
    <property type="match status" value="1"/>
</dbReference>
<evidence type="ECO:0000313" key="6">
    <source>
        <dbReference type="Proteomes" id="UP000252733"/>
    </source>
</evidence>
<dbReference type="InterPro" id="IPR012878">
    <property type="entry name" value="Beta-AFase-like_GH127_cat"/>
</dbReference>
<feature type="domain" description="DUF4986" evidence="2">
    <location>
        <begin position="553"/>
        <end position="636"/>
    </location>
</feature>
<dbReference type="AlphaFoldDB" id="A0A368UQV7"/>
<accession>A0A368UQV7</accession>
<dbReference type="InterPro" id="IPR008928">
    <property type="entry name" value="6-hairpin_glycosidase_sf"/>
</dbReference>
<evidence type="ECO:0000259" key="2">
    <source>
        <dbReference type="Pfam" id="PF16375"/>
    </source>
</evidence>
<reference evidence="5 6" key="1">
    <citation type="submission" date="2018-07" db="EMBL/GenBank/DDBJ databases">
        <title>Freshwater and sediment microbial communities from various areas in North America, analyzing microbe dynamics in response to fracking.</title>
        <authorList>
            <person name="Lamendella R."/>
        </authorList>
    </citation>
    <scope>NUCLEOTIDE SEQUENCE [LARGE SCALE GENOMIC DNA]</scope>
    <source>
        <strain evidence="5 6">160A</strain>
    </source>
</reference>
<protein>
    <submittedName>
        <fullName evidence="5">Uncharacterized protein</fullName>
    </submittedName>
</protein>
<name>A0A368UQV7_9BACT</name>
<dbReference type="InterPro" id="IPR049046">
    <property type="entry name" value="Beta-AFase-like_GH127_middle"/>
</dbReference>
<evidence type="ECO:0000259" key="4">
    <source>
        <dbReference type="Pfam" id="PF20736"/>
    </source>
</evidence>
<feature type="domain" description="Non-reducing end beta-L-arabinofuranosidase-like GH127 middle" evidence="4">
    <location>
        <begin position="430"/>
        <end position="525"/>
    </location>
</feature>
<dbReference type="EMBL" id="QPIZ01000022">
    <property type="protein sequence ID" value="RCW30410.1"/>
    <property type="molecule type" value="Genomic_DNA"/>
</dbReference>
<dbReference type="Proteomes" id="UP000252733">
    <property type="component" value="Unassembled WGS sequence"/>
</dbReference>
<feature type="domain" description="Non-reducing end beta-L-arabinofuranosidase-like GH127 catalytic" evidence="1">
    <location>
        <begin position="39"/>
        <end position="420"/>
    </location>
</feature>
<dbReference type="Pfam" id="PF20620">
    <property type="entry name" value="DUF6805"/>
    <property type="match status" value="1"/>
</dbReference>
<dbReference type="InterPro" id="IPR032275">
    <property type="entry name" value="DUF4986"/>
</dbReference>
<dbReference type="Pfam" id="PF07944">
    <property type="entry name" value="Beta-AFase-like_GH127_cat"/>
    <property type="match status" value="1"/>
</dbReference>
<comment type="caution">
    <text evidence="5">The sequence shown here is derived from an EMBL/GenBank/DDBJ whole genome shotgun (WGS) entry which is preliminary data.</text>
</comment>
<feature type="domain" description="Glycoside hydrolase GH146 substrate-binding" evidence="3">
    <location>
        <begin position="661"/>
        <end position="794"/>
    </location>
</feature>
<dbReference type="SUPFAM" id="SSF48208">
    <property type="entry name" value="Six-hairpin glycosidases"/>
    <property type="match status" value="1"/>
</dbReference>
<evidence type="ECO:0000313" key="5">
    <source>
        <dbReference type="EMBL" id="RCW30410.1"/>
    </source>
</evidence>
<keyword evidence="6" id="KW-1185">Reference proteome</keyword>
<evidence type="ECO:0000259" key="1">
    <source>
        <dbReference type="Pfam" id="PF07944"/>
    </source>
</evidence>
<evidence type="ECO:0000259" key="3">
    <source>
        <dbReference type="Pfam" id="PF20620"/>
    </source>
</evidence>
<sequence length="795" mass="89431">MKKNLLKIIIAGIVGLMNFGCTNNKAVTTPDVESFPLSAVRLLDSPFKHAEQLNEEYVFAHNPDRLLAPFLIDAGLEPKAPGYGNWEGSGLNGHVGGHYLTSLALMVASTGNEEAEKRLNYMVDELARCQQANGNGYVGGIPGGQPMWAEIAKGNIDAGGFSLNGKWVPLYNIHKLFAGLHDTWKYAGNEKALEILIQLTDWFIGVNSGLTDEQIQEILVSEHGGLNEVFADVYDITGEQKYLTLARQYSHQAILEPLLNHEDKLTGLHANTQIPKVVGFMRIGELTSDSAWIDASDFFWNTVVNNRTITIGGNSTHEHFHPVDDFSSMVESRQGPETCNTYNMLKLSKQLYLYRNDLKYLDYYEQALYNHILSSQHPEHGGLVYFTPMRPQHYRVYSNPEETFWCCVGSGIENHEKYGELIYAHSDDDVFVNLFIPSELNWEEKGLKLTQKTDFPDIEQTSLKLNLDESKEFTIGIRYPAWMKSGEMKVAVNGKKAKGAGQPGQYYQLSREWNNGDEITVSLKMHTTDEYLPDNSPFLSIKHGPFVLAAVTGRDDLDGLIANDSRMGHIAHGPLRPLDEAPMLQIDDENWTEKVVPVEGETMTFEAPELIVPESEKKLKLVPFYRVHDARYMVYWRTGTSSEIDSVRSVTKAAEQALMLLEQQTIDQVATGEQQPESEHNFKGEGSEAGVHMDRHWRHASGWFSYDLKDPDNEAEKLRITYFGGDSGRIFDILINEQLLTTVELKGDDGNRFVEVDYSIPEVIKKSDKDGVLTVKFRAAEGSMAGGIYHVRLMR</sequence>